<name>A0A1V6Q5N9_9EURO</name>
<evidence type="ECO:0008006" key="3">
    <source>
        <dbReference type="Google" id="ProtNLM"/>
    </source>
</evidence>
<dbReference type="Proteomes" id="UP000191672">
    <property type="component" value="Unassembled WGS sequence"/>
</dbReference>
<accession>A0A1V6Q5N9</accession>
<proteinExistence type="predicted"/>
<evidence type="ECO:0000313" key="1">
    <source>
        <dbReference type="EMBL" id="OQD84116.1"/>
    </source>
</evidence>
<organism evidence="1 2">
    <name type="scientific">Penicillium antarcticum</name>
    <dbReference type="NCBI Taxonomy" id="416450"/>
    <lineage>
        <taxon>Eukaryota</taxon>
        <taxon>Fungi</taxon>
        <taxon>Dikarya</taxon>
        <taxon>Ascomycota</taxon>
        <taxon>Pezizomycotina</taxon>
        <taxon>Eurotiomycetes</taxon>
        <taxon>Eurotiomycetidae</taxon>
        <taxon>Eurotiales</taxon>
        <taxon>Aspergillaceae</taxon>
        <taxon>Penicillium</taxon>
    </lineage>
</organism>
<keyword evidence="2" id="KW-1185">Reference proteome</keyword>
<protein>
    <recommendedName>
        <fullName evidence="3">Inhibitor I9 domain-containing protein</fullName>
    </recommendedName>
</protein>
<comment type="caution">
    <text evidence="1">The sequence shown here is derived from an EMBL/GenBank/DDBJ whole genome shotgun (WGS) entry which is preliminary data.</text>
</comment>
<dbReference type="OrthoDB" id="3434980at2759"/>
<sequence length="72" mass="8122">MTNQVVIRFKGPEEWQEQQDNVNKILKDRTGTLDYPSTRSFPPMIFGVELEADAIDELKAINGVVVQISEDG</sequence>
<dbReference type="AlphaFoldDB" id="A0A1V6Q5N9"/>
<gene>
    <name evidence="1" type="ORF">PENANT_c014G06438</name>
</gene>
<dbReference type="EMBL" id="MDYN01000014">
    <property type="protein sequence ID" value="OQD84116.1"/>
    <property type="molecule type" value="Genomic_DNA"/>
</dbReference>
<evidence type="ECO:0000313" key="2">
    <source>
        <dbReference type="Proteomes" id="UP000191672"/>
    </source>
</evidence>
<reference evidence="2" key="1">
    <citation type="journal article" date="2017" name="Nat. Microbiol.">
        <title>Global analysis of biosynthetic gene clusters reveals vast potential of secondary metabolite production in Penicillium species.</title>
        <authorList>
            <person name="Nielsen J.C."/>
            <person name="Grijseels S."/>
            <person name="Prigent S."/>
            <person name="Ji B."/>
            <person name="Dainat J."/>
            <person name="Nielsen K.F."/>
            <person name="Frisvad J.C."/>
            <person name="Workman M."/>
            <person name="Nielsen J."/>
        </authorList>
    </citation>
    <scope>NUCLEOTIDE SEQUENCE [LARGE SCALE GENOMIC DNA]</scope>
    <source>
        <strain evidence="2">IBT 31811</strain>
    </source>
</reference>